<accession>A0A095X1H8</accession>
<feature type="transmembrane region" description="Helical" evidence="7">
    <location>
        <begin position="21"/>
        <end position="41"/>
    </location>
</feature>
<evidence type="ECO:0000256" key="5">
    <source>
        <dbReference type="ARBA" id="ARBA00022989"/>
    </source>
</evidence>
<dbReference type="SUPFAM" id="SSF161098">
    <property type="entry name" value="MetI-like"/>
    <property type="match status" value="1"/>
</dbReference>
<protein>
    <submittedName>
        <fullName evidence="9">Peptide ABC transporter permease</fullName>
    </submittedName>
</protein>
<feature type="transmembrane region" description="Helical" evidence="7">
    <location>
        <begin position="218"/>
        <end position="237"/>
    </location>
</feature>
<dbReference type="CDD" id="cd06261">
    <property type="entry name" value="TM_PBP2"/>
    <property type="match status" value="1"/>
</dbReference>
<keyword evidence="5 7" id="KW-1133">Transmembrane helix</keyword>
<keyword evidence="6 7" id="KW-0472">Membrane</keyword>
<name>A0A095X1H8_9FIRM</name>
<evidence type="ECO:0000256" key="3">
    <source>
        <dbReference type="ARBA" id="ARBA00022475"/>
    </source>
</evidence>
<evidence type="ECO:0000256" key="2">
    <source>
        <dbReference type="ARBA" id="ARBA00022448"/>
    </source>
</evidence>
<evidence type="ECO:0000256" key="4">
    <source>
        <dbReference type="ARBA" id="ARBA00022692"/>
    </source>
</evidence>
<evidence type="ECO:0000256" key="6">
    <source>
        <dbReference type="ARBA" id="ARBA00023136"/>
    </source>
</evidence>
<dbReference type="InterPro" id="IPR035906">
    <property type="entry name" value="MetI-like_sf"/>
</dbReference>
<comment type="subcellular location">
    <subcellularLocation>
        <location evidence="1 7">Cell membrane</location>
        <topology evidence="1 7">Multi-pass membrane protein</topology>
    </subcellularLocation>
</comment>
<feature type="transmembrane region" description="Helical" evidence="7">
    <location>
        <begin position="249"/>
        <end position="270"/>
    </location>
</feature>
<reference evidence="9 10" key="1">
    <citation type="submission" date="2014-07" db="EMBL/GenBank/DDBJ databases">
        <authorList>
            <person name="McCorrison J."/>
            <person name="Sanka R."/>
            <person name="Torralba M."/>
            <person name="Gillis M."/>
            <person name="Haft D.H."/>
            <person name="Methe B."/>
            <person name="Sutton G."/>
            <person name="Nelson K.E."/>
        </authorList>
    </citation>
    <scope>NUCLEOTIDE SEQUENCE [LARGE SCALE GENOMIC DNA]</scope>
    <source>
        <strain evidence="9 10">S7-1-13</strain>
    </source>
</reference>
<keyword evidence="2 7" id="KW-0813">Transport</keyword>
<dbReference type="Proteomes" id="UP000029579">
    <property type="component" value="Unassembled WGS sequence"/>
</dbReference>
<evidence type="ECO:0000313" key="9">
    <source>
        <dbReference type="EMBL" id="KGF03693.1"/>
    </source>
</evidence>
<evidence type="ECO:0000256" key="7">
    <source>
        <dbReference type="RuleBase" id="RU363032"/>
    </source>
</evidence>
<comment type="similarity">
    <text evidence="7">Belongs to the binding-protein-dependent transport system permease family.</text>
</comment>
<gene>
    <name evidence="9" type="ORF">HMPREF1630_06490</name>
</gene>
<dbReference type="EMBL" id="JRMW01000037">
    <property type="protein sequence ID" value="KGF03693.1"/>
    <property type="molecule type" value="Genomic_DNA"/>
</dbReference>
<keyword evidence="3" id="KW-1003">Cell membrane</keyword>
<dbReference type="InterPro" id="IPR050366">
    <property type="entry name" value="BP-dependent_transpt_permease"/>
</dbReference>
<dbReference type="GO" id="GO:0055085">
    <property type="term" value="P:transmembrane transport"/>
    <property type="evidence" value="ECO:0007669"/>
    <property type="project" value="InterPro"/>
</dbReference>
<evidence type="ECO:0000313" key="10">
    <source>
        <dbReference type="Proteomes" id="UP000029579"/>
    </source>
</evidence>
<sequence>MTRSYSQRVEEKGLSLRKKTLLLIFIALAFLSFIFIKGSMINDDTLAVDFANKLKAPSLEHLFGTDASGRDMALRTIKGLSNSIYIGIIGSLSSLLIASIFSLTLSLGNKNIDKMVNFIIDIFLSIPHMMLLILISVSTGRGAKGVILGIALTHWTSLTRLLRGEILELKNENYIKISKTLGKSKVFIFIHHILPHIAGQMIVGLILLFPHAILHESAISFLGFGLSLSTPSIGIILSESMKYLLQGHWYLAFFPGLLLCLVVYAINLLGENLGRLLDPYSYHR</sequence>
<dbReference type="Gene3D" id="1.10.3720.10">
    <property type="entry name" value="MetI-like"/>
    <property type="match status" value="1"/>
</dbReference>
<organism evidence="9 10">
    <name type="scientific">Anaerococcus lactolyticus S7-1-13</name>
    <dbReference type="NCBI Taxonomy" id="1284686"/>
    <lineage>
        <taxon>Bacteria</taxon>
        <taxon>Bacillati</taxon>
        <taxon>Bacillota</taxon>
        <taxon>Tissierellia</taxon>
        <taxon>Tissierellales</taxon>
        <taxon>Peptoniphilaceae</taxon>
        <taxon>Anaerococcus</taxon>
    </lineage>
</organism>
<keyword evidence="4 7" id="KW-0812">Transmembrane</keyword>
<feature type="transmembrane region" description="Helical" evidence="7">
    <location>
        <begin position="186"/>
        <end position="212"/>
    </location>
</feature>
<dbReference type="AlphaFoldDB" id="A0A095X1H8"/>
<feature type="transmembrane region" description="Helical" evidence="7">
    <location>
        <begin position="118"/>
        <end position="137"/>
    </location>
</feature>
<proteinExistence type="inferred from homology"/>
<dbReference type="Pfam" id="PF00528">
    <property type="entry name" value="BPD_transp_1"/>
    <property type="match status" value="1"/>
</dbReference>
<evidence type="ECO:0000259" key="8">
    <source>
        <dbReference type="PROSITE" id="PS50928"/>
    </source>
</evidence>
<evidence type="ECO:0000256" key="1">
    <source>
        <dbReference type="ARBA" id="ARBA00004651"/>
    </source>
</evidence>
<comment type="caution">
    <text evidence="9">The sequence shown here is derived from an EMBL/GenBank/DDBJ whole genome shotgun (WGS) entry which is preliminary data.</text>
</comment>
<dbReference type="eggNOG" id="COG1173">
    <property type="taxonomic scope" value="Bacteria"/>
</dbReference>
<dbReference type="PANTHER" id="PTHR43386">
    <property type="entry name" value="OLIGOPEPTIDE TRANSPORT SYSTEM PERMEASE PROTEIN APPC"/>
    <property type="match status" value="1"/>
</dbReference>
<dbReference type="PANTHER" id="PTHR43386:SF23">
    <property type="entry name" value="ABC TRANSPORTER"/>
    <property type="match status" value="1"/>
</dbReference>
<feature type="domain" description="ABC transmembrane type-1" evidence="8">
    <location>
        <begin position="80"/>
        <end position="270"/>
    </location>
</feature>
<dbReference type="PROSITE" id="PS50928">
    <property type="entry name" value="ABC_TM1"/>
    <property type="match status" value="1"/>
</dbReference>
<feature type="transmembrane region" description="Helical" evidence="7">
    <location>
        <begin position="84"/>
        <end position="106"/>
    </location>
</feature>
<dbReference type="GO" id="GO:0005886">
    <property type="term" value="C:plasma membrane"/>
    <property type="evidence" value="ECO:0007669"/>
    <property type="project" value="UniProtKB-SubCell"/>
</dbReference>
<dbReference type="InterPro" id="IPR000515">
    <property type="entry name" value="MetI-like"/>
</dbReference>